<proteinExistence type="predicted"/>
<reference evidence="2 3" key="1">
    <citation type="journal article" date="2009" name="Science">
        <title>Green evolution and dynamic adaptations revealed by genomes of the marine picoeukaryotes Micromonas.</title>
        <authorList>
            <person name="Worden A.Z."/>
            <person name="Lee J.H."/>
            <person name="Mock T."/>
            <person name="Rouze P."/>
            <person name="Simmons M.P."/>
            <person name="Aerts A.L."/>
            <person name="Allen A.E."/>
            <person name="Cuvelier M.L."/>
            <person name="Derelle E."/>
            <person name="Everett M.V."/>
            <person name="Foulon E."/>
            <person name="Grimwood J."/>
            <person name="Gundlach H."/>
            <person name="Henrissat B."/>
            <person name="Napoli C."/>
            <person name="McDonald S.M."/>
            <person name="Parker M.S."/>
            <person name="Rombauts S."/>
            <person name="Salamov A."/>
            <person name="Von Dassow P."/>
            <person name="Badger J.H."/>
            <person name="Coutinho P.M."/>
            <person name="Demir E."/>
            <person name="Dubchak I."/>
            <person name="Gentemann C."/>
            <person name="Eikrem W."/>
            <person name="Gready J.E."/>
            <person name="John U."/>
            <person name="Lanier W."/>
            <person name="Lindquist E.A."/>
            <person name="Lucas S."/>
            <person name="Mayer K.F."/>
            <person name="Moreau H."/>
            <person name="Not F."/>
            <person name="Otillar R."/>
            <person name="Panaud O."/>
            <person name="Pangilinan J."/>
            <person name="Paulsen I."/>
            <person name="Piegu B."/>
            <person name="Poliakov A."/>
            <person name="Robbens S."/>
            <person name="Schmutz J."/>
            <person name="Toulza E."/>
            <person name="Wyss T."/>
            <person name="Zelensky A."/>
            <person name="Zhou K."/>
            <person name="Armbrust E.V."/>
            <person name="Bhattacharya D."/>
            <person name="Goodenough U.W."/>
            <person name="Van de Peer Y."/>
            <person name="Grigoriev I.V."/>
        </authorList>
    </citation>
    <scope>NUCLEOTIDE SEQUENCE [LARGE SCALE GENOMIC DNA]</scope>
    <source>
        <strain evidence="3">RCC299 / NOUM17</strain>
    </source>
</reference>
<sequence length="1182" mass="128346">MKGPPLPHVRDWLGAQSLYLFGVWATIVGIQSGSSQSVIRTLNVRDSSAIGTPTATTVGSEGARMLVRAGRRVSRESGGVIRPWLAPWFSASDSVRSGGGARVDAAGAAGSIRPGAGDGFLGGPTTGTIAGPILATISPRSFWRSALEALERAIEPSATPTPGTPVTVSDDAQRDDSHDATDAVSADASDDFLAHLPNRKSRYESDARWPRPLSAHPKVEELLKRKGLFAKRTGSGAISSWWPKRIIKALRRCGEDRSQADRWNRDDVLWLLRNAKGHPRLSSREETEKCWKDKSTVHEYIAMLSLFAGRGSPLALAKSMGSDEVMEAVRQVPLGWTGLAFRDRSGHGPERVPFGPKELSTERWRKYEKDGTREMEEPTHRPVLTERLSYASRFRKNRKVDINEATGDNLRAYRFRWWDATHLVAITRLWGTISRKHDFIPAPQAAVLGSYTHLALAADAAVALSRHIEIDDGIDDDGTRFVSDEKTNPPQTVFIRKLSEPFDQYTNRGTQDGVVKLIQYGVRGWLDMATLWGPEEPWPNGFGVDHTRSGAPGADAASRQTFHAMVPPVELAAMTNAFIHFAGLDPKLDKDQLSTWARLNSLWSRCTRASGTNWYYANLWYPGGQGKQHYPGTHLTRNVGIDKRKGPVDVWDACAVTAHPSGKQVTVRKSRTLEALLGVTRETATAWQATDILCGAADAYCFAYFGGYTYPAPMSALASHVLGVADHLGTLADAGALKPPDALRSLVSIAQFQQAMAMAGGETSGAAGTWLKIMDVVVEAAAADGLSPTELSRALLCWGKYLEARGVEKVDGTVPLDPIADDEGDLRRLNALVDAFARSVTEATPEDLHGVAVALDRFIDRYSDNPHALAFTDGGDSIRAIAREAAARIVPTMAREATRRKSAHELVKTIHRGFGRRLGELPQFRQRPLPIEFKHAMNHARDQLALHAAATADACALQAYALRFLGEDASGTPPPAPEEFLARSSAVAAAARDGLLPTIVLARAMRAWARVRAATAGGLIADEADVAAVHEALEASSSEGGLHEETVRMLEEAEALFRQTIAIETNAGGGTGDDVEDEDPEVEVEVDEEQDEEQDEDHDANPDLSDDAAIEFEAVKDDWLARLPKTKAAKLLEAIDACADDLEVMEAVAASAEEDATKVRAGARARVLEATAKLRVARSLFR</sequence>
<feature type="compositionally biased region" description="Basic and acidic residues" evidence="1">
    <location>
        <begin position="171"/>
        <end position="181"/>
    </location>
</feature>
<dbReference type="KEGG" id="mis:MICPUN_56814"/>
<dbReference type="AlphaFoldDB" id="C1E1B8"/>
<feature type="region of interest" description="Disordered" evidence="1">
    <location>
        <begin position="153"/>
        <end position="191"/>
    </location>
</feature>
<evidence type="ECO:0000313" key="3">
    <source>
        <dbReference type="Proteomes" id="UP000002009"/>
    </source>
</evidence>
<accession>C1E1B8</accession>
<feature type="region of interest" description="Disordered" evidence="1">
    <location>
        <begin position="1065"/>
        <end position="1105"/>
    </location>
</feature>
<dbReference type="GeneID" id="8242076"/>
<gene>
    <name evidence="2" type="ORF">MICPUN_56814</name>
</gene>
<dbReference type="InParanoid" id="C1E1B8"/>
<name>C1E1B8_MICCC</name>
<keyword evidence="3" id="KW-1185">Reference proteome</keyword>
<dbReference type="Proteomes" id="UP000002009">
    <property type="component" value="Chromosome 3"/>
</dbReference>
<evidence type="ECO:0000313" key="2">
    <source>
        <dbReference type="EMBL" id="ACO62145.1"/>
    </source>
</evidence>
<feature type="compositionally biased region" description="Acidic residues" evidence="1">
    <location>
        <begin position="1073"/>
        <end position="1105"/>
    </location>
</feature>
<evidence type="ECO:0000256" key="1">
    <source>
        <dbReference type="SAM" id="MobiDB-lite"/>
    </source>
</evidence>
<dbReference type="RefSeq" id="XP_002500887.1">
    <property type="nucleotide sequence ID" value="XM_002500841.1"/>
</dbReference>
<protein>
    <submittedName>
        <fullName evidence="2">Uncharacterized protein</fullName>
    </submittedName>
</protein>
<feature type="compositionally biased region" description="Polar residues" evidence="1">
    <location>
        <begin position="158"/>
        <end position="167"/>
    </location>
</feature>
<dbReference type="EMBL" id="CP001324">
    <property type="protein sequence ID" value="ACO62145.1"/>
    <property type="molecule type" value="Genomic_DNA"/>
</dbReference>
<organism evidence="2 3">
    <name type="scientific">Micromonas commoda (strain RCC299 / NOUM17 / CCMP2709)</name>
    <name type="common">Picoplanktonic green alga</name>
    <dbReference type="NCBI Taxonomy" id="296587"/>
    <lineage>
        <taxon>Eukaryota</taxon>
        <taxon>Viridiplantae</taxon>
        <taxon>Chlorophyta</taxon>
        <taxon>Mamiellophyceae</taxon>
        <taxon>Mamiellales</taxon>
        <taxon>Mamiellaceae</taxon>
        <taxon>Micromonas</taxon>
    </lineage>
</organism>